<dbReference type="InterPro" id="IPR013106">
    <property type="entry name" value="Ig_V-set"/>
</dbReference>
<dbReference type="Proteomes" id="UP000007303">
    <property type="component" value="Unassembled WGS sequence"/>
</dbReference>
<dbReference type="InterPro" id="IPR007110">
    <property type="entry name" value="Ig-like_dom"/>
</dbReference>
<reference evidence="10" key="1">
    <citation type="journal article" date="2004" name="Nature">
        <title>Genome duplication in the teleost fish Tetraodon nigroviridis reveals the early vertebrate proto-karyotype.</title>
        <authorList>
            <person name="Jaillon O."/>
            <person name="Aury J.-M."/>
            <person name="Brunet F."/>
            <person name="Petit J.-L."/>
            <person name="Stange-Thomann N."/>
            <person name="Mauceli E."/>
            <person name="Bouneau L."/>
            <person name="Fischer C."/>
            <person name="Ozouf-Costaz C."/>
            <person name="Bernot A."/>
            <person name="Nicaud S."/>
            <person name="Jaffe D."/>
            <person name="Fisher S."/>
            <person name="Lutfalla G."/>
            <person name="Dossat C."/>
            <person name="Segurens B."/>
            <person name="Dasilva C."/>
            <person name="Salanoubat M."/>
            <person name="Levy M."/>
            <person name="Boudet N."/>
            <person name="Castellano S."/>
            <person name="Anthouard V."/>
            <person name="Jubin C."/>
            <person name="Castelli V."/>
            <person name="Katinka M."/>
            <person name="Vacherie B."/>
            <person name="Biemont C."/>
            <person name="Skalli Z."/>
            <person name="Cattolico L."/>
            <person name="Poulain J."/>
            <person name="De Berardinis V."/>
            <person name="Cruaud C."/>
            <person name="Duprat S."/>
            <person name="Brottier P."/>
            <person name="Coutanceau J.-P."/>
            <person name="Gouzy J."/>
            <person name="Parra G."/>
            <person name="Lardier G."/>
            <person name="Chapple C."/>
            <person name="McKernan K.J."/>
            <person name="McEwan P."/>
            <person name="Bosak S."/>
            <person name="Kellis M."/>
            <person name="Volff J.-N."/>
            <person name="Guigo R."/>
            <person name="Zody M.C."/>
            <person name="Mesirov J."/>
            <person name="Lindblad-Toh K."/>
            <person name="Birren B."/>
            <person name="Nusbaum C."/>
            <person name="Kahn D."/>
            <person name="Robinson-Rechavi M."/>
            <person name="Laudet V."/>
            <person name="Schachter V."/>
            <person name="Quetier F."/>
            <person name="Saurin W."/>
            <person name="Scarpelli C."/>
            <person name="Wincker P."/>
            <person name="Lander E.S."/>
            <person name="Weissenbach J."/>
            <person name="Roest Crollius H."/>
        </authorList>
    </citation>
    <scope>NUCLEOTIDE SEQUENCE [LARGE SCALE GENOMIC DNA]</scope>
</reference>
<dbReference type="STRING" id="99883.ENSTNIP00000018731"/>
<keyword evidence="5" id="KW-0325">Glycoprotein</keyword>
<comment type="subcellular location">
    <subcellularLocation>
        <location evidence="1">Membrane</location>
    </subcellularLocation>
</comment>
<keyword evidence="10" id="KW-1185">Reference proteome</keyword>
<feature type="transmembrane region" description="Helical" evidence="7">
    <location>
        <begin position="7"/>
        <end position="31"/>
    </location>
</feature>
<dbReference type="GeneTree" id="ENSGT00940000157300"/>
<dbReference type="Pfam" id="PF22705">
    <property type="entry name" value="C2-set_3"/>
    <property type="match status" value="1"/>
</dbReference>
<dbReference type="InterPro" id="IPR053896">
    <property type="entry name" value="BTN3A2-like_Ig-C"/>
</dbReference>
<accession>H3DDY8</accession>
<dbReference type="GO" id="GO:0005102">
    <property type="term" value="F:signaling receptor binding"/>
    <property type="evidence" value="ECO:0007669"/>
    <property type="project" value="TreeGrafter"/>
</dbReference>
<dbReference type="GO" id="GO:0050863">
    <property type="term" value="P:regulation of T cell activation"/>
    <property type="evidence" value="ECO:0007669"/>
    <property type="project" value="UniProtKB-ARBA"/>
</dbReference>
<protein>
    <submittedName>
        <fullName evidence="9">V-set domain containing T cell activation inhibitor 1</fullName>
    </submittedName>
</protein>
<dbReference type="SUPFAM" id="SSF48726">
    <property type="entry name" value="Immunoglobulin"/>
    <property type="match status" value="2"/>
</dbReference>
<dbReference type="InterPro" id="IPR013783">
    <property type="entry name" value="Ig-like_fold"/>
</dbReference>
<evidence type="ECO:0000256" key="4">
    <source>
        <dbReference type="ARBA" id="ARBA00023157"/>
    </source>
</evidence>
<dbReference type="Pfam" id="PF07686">
    <property type="entry name" value="V-set"/>
    <property type="match status" value="1"/>
</dbReference>
<dbReference type="InterPro" id="IPR050504">
    <property type="entry name" value="IgSF_BTN/MOG"/>
</dbReference>
<dbReference type="Gene3D" id="2.60.40.10">
    <property type="entry name" value="Immunoglobulins"/>
    <property type="match status" value="2"/>
</dbReference>
<evidence type="ECO:0000256" key="1">
    <source>
        <dbReference type="ARBA" id="ARBA00004370"/>
    </source>
</evidence>
<name>H3DDY8_TETNG</name>
<reference evidence="9" key="3">
    <citation type="submission" date="2025-09" db="UniProtKB">
        <authorList>
            <consortium name="Ensembl"/>
        </authorList>
    </citation>
    <scope>IDENTIFICATION</scope>
</reference>
<dbReference type="AlphaFoldDB" id="H3DDY8"/>
<dbReference type="InterPro" id="IPR003599">
    <property type="entry name" value="Ig_sub"/>
</dbReference>
<dbReference type="PANTHER" id="PTHR24100">
    <property type="entry name" value="BUTYROPHILIN"/>
    <property type="match status" value="1"/>
</dbReference>
<dbReference type="OMA" id="KWNANLA"/>
<feature type="transmembrane region" description="Helical" evidence="7">
    <location>
        <begin position="257"/>
        <end position="276"/>
    </location>
</feature>
<evidence type="ECO:0000313" key="9">
    <source>
        <dbReference type="Ensembl" id="ENSTNIP00000018731.1"/>
    </source>
</evidence>
<evidence type="ECO:0000256" key="7">
    <source>
        <dbReference type="SAM" id="Phobius"/>
    </source>
</evidence>
<dbReference type="PROSITE" id="PS50835">
    <property type="entry name" value="IG_LIKE"/>
    <property type="match status" value="1"/>
</dbReference>
<evidence type="ECO:0000256" key="6">
    <source>
        <dbReference type="ARBA" id="ARBA00023319"/>
    </source>
</evidence>
<dbReference type="SMART" id="SM00409">
    <property type="entry name" value="IG"/>
    <property type="match status" value="1"/>
</dbReference>
<evidence type="ECO:0000256" key="5">
    <source>
        <dbReference type="ARBA" id="ARBA00023180"/>
    </source>
</evidence>
<sequence length="277" mass="30036">MASMGQIIFCSMVILIVMFSAIIILVLALTFSNQAAQAVTQNAFPVANLGQDQLLSCQLVNTVETTFTKVSVTWEKTGMQGFVYQYVNGGSSLGNQNQEFSGRTDIFPDELVKGNVSLLLRSARAEDEGVYTCSADSSKGGGKVNIHLRTAAYTAPTFTLSERTMTARADRWFPRPNVTWTDSNRRVLQATTSMEESSAGIFRVVSSLPEVNSSQSYTLQIKNPLVMSTSSAEITGLNVSANTYFSFSRAPPALVSFYPSVVAAVACISFLILLILK</sequence>
<dbReference type="InParanoid" id="H3DDY8"/>
<keyword evidence="2" id="KW-0732">Signal</keyword>
<keyword evidence="7" id="KW-1133">Transmembrane helix</keyword>
<evidence type="ECO:0000313" key="10">
    <source>
        <dbReference type="Proteomes" id="UP000007303"/>
    </source>
</evidence>
<keyword evidence="7" id="KW-0812">Transmembrane</keyword>
<keyword evidence="6" id="KW-0393">Immunoglobulin domain</keyword>
<keyword evidence="4" id="KW-1015">Disulfide bond</keyword>
<proteinExistence type="predicted"/>
<dbReference type="GO" id="GO:0001817">
    <property type="term" value="P:regulation of cytokine production"/>
    <property type="evidence" value="ECO:0007669"/>
    <property type="project" value="TreeGrafter"/>
</dbReference>
<evidence type="ECO:0000256" key="2">
    <source>
        <dbReference type="ARBA" id="ARBA00022729"/>
    </source>
</evidence>
<dbReference type="GO" id="GO:0050852">
    <property type="term" value="P:T cell receptor signaling pathway"/>
    <property type="evidence" value="ECO:0007669"/>
    <property type="project" value="TreeGrafter"/>
</dbReference>
<feature type="domain" description="Ig-like" evidence="8">
    <location>
        <begin position="50"/>
        <end position="149"/>
    </location>
</feature>
<keyword evidence="3 7" id="KW-0472">Membrane</keyword>
<dbReference type="GO" id="GO:0009897">
    <property type="term" value="C:external side of plasma membrane"/>
    <property type="evidence" value="ECO:0007669"/>
    <property type="project" value="TreeGrafter"/>
</dbReference>
<dbReference type="PANTHER" id="PTHR24100:SF0">
    <property type="entry name" value="V-SET DOMAIN-CONTAINING T-CELL ACTIVATION INHIBITOR 1"/>
    <property type="match status" value="1"/>
</dbReference>
<organism evidence="9 10">
    <name type="scientific">Tetraodon nigroviridis</name>
    <name type="common">Spotted green pufferfish</name>
    <name type="synonym">Chelonodon nigroviridis</name>
    <dbReference type="NCBI Taxonomy" id="99883"/>
    <lineage>
        <taxon>Eukaryota</taxon>
        <taxon>Metazoa</taxon>
        <taxon>Chordata</taxon>
        <taxon>Craniata</taxon>
        <taxon>Vertebrata</taxon>
        <taxon>Euteleostomi</taxon>
        <taxon>Actinopterygii</taxon>
        <taxon>Neopterygii</taxon>
        <taxon>Teleostei</taxon>
        <taxon>Neoteleostei</taxon>
        <taxon>Acanthomorphata</taxon>
        <taxon>Eupercaria</taxon>
        <taxon>Tetraodontiformes</taxon>
        <taxon>Tetradontoidea</taxon>
        <taxon>Tetraodontidae</taxon>
        <taxon>Tetraodon</taxon>
    </lineage>
</organism>
<dbReference type="Ensembl" id="ENSTNIT00000018958.1">
    <property type="protein sequence ID" value="ENSTNIP00000018731.1"/>
    <property type="gene ID" value="ENSTNIG00000015655.1"/>
</dbReference>
<dbReference type="GO" id="GO:1903037">
    <property type="term" value="P:regulation of leukocyte cell-cell adhesion"/>
    <property type="evidence" value="ECO:0007669"/>
    <property type="project" value="UniProtKB-ARBA"/>
</dbReference>
<dbReference type="InterPro" id="IPR036179">
    <property type="entry name" value="Ig-like_dom_sf"/>
</dbReference>
<evidence type="ECO:0000256" key="3">
    <source>
        <dbReference type="ARBA" id="ARBA00023136"/>
    </source>
</evidence>
<reference evidence="9" key="2">
    <citation type="submission" date="2025-08" db="UniProtKB">
        <authorList>
            <consortium name="Ensembl"/>
        </authorList>
    </citation>
    <scope>IDENTIFICATION</scope>
</reference>
<evidence type="ECO:0000259" key="8">
    <source>
        <dbReference type="PROSITE" id="PS50835"/>
    </source>
</evidence>
<dbReference type="FunFam" id="2.60.40.10:FF:000142">
    <property type="entry name" value="V-set domain-containing T-cell activation inhibitor 1"/>
    <property type="match status" value="1"/>
</dbReference>
<dbReference type="HOGENOM" id="CLU_013137_8_6_1"/>